<comment type="caution">
    <text evidence="1">The sequence shown here is derived from an EMBL/GenBank/DDBJ whole genome shotgun (WGS) entry which is preliminary data.</text>
</comment>
<sequence>MTIPPPPVYDKNRDRQTFCTIDPLWFSLTPHRPPMGSLMSHRPPSSYPLPFSPLLILDQMHFTFTFNHPARPLSRRRPPQAALHNLSFSFVLKSSLPIHL</sequence>
<proteinExistence type="predicted"/>
<organism evidence="1 2">
    <name type="scientific">Trichinella zimbabwensis</name>
    <dbReference type="NCBI Taxonomy" id="268475"/>
    <lineage>
        <taxon>Eukaryota</taxon>
        <taxon>Metazoa</taxon>
        <taxon>Ecdysozoa</taxon>
        <taxon>Nematoda</taxon>
        <taxon>Enoplea</taxon>
        <taxon>Dorylaimia</taxon>
        <taxon>Trichinellida</taxon>
        <taxon>Trichinellidae</taxon>
        <taxon>Trichinella</taxon>
    </lineage>
</organism>
<dbReference type="AlphaFoldDB" id="A0A0V1GQW3"/>
<reference evidence="1 2" key="1">
    <citation type="submission" date="2015-01" db="EMBL/GenBank/DDBJ databases">
        <title>Evolution of Trichinella species and genotypes.</title>
        <authorList>
            <person name="Korhonen P.K."/>
            <person name="Edoardo P."/>
            <person name="Giuseppe L.R."/>
            <person name="Gasser R.B."/>
        </authorList>
    </citation>
    <scope>NUCLEOTIDE SEQUENCE [LARGE SCALE GENOMIC DNA]</scope>
    <source>
        <strain evidence="1">ISS1029</strain>
    </source>
</reference>
<evidence type="ECO:0000313" key="1">
    <source>
        <dbReference type="EMBL" id="KRZ00678.1"/>
    </source>
</evidence>
<keyword evidence="2" id="KW-1185">Reference proteome</keyword>
<dbReference type="EMBL" id="JYDP01000421">
    <property type="protein sequence ID" value="KRZ00678.1"/>
    <property type="molecule type" value="Genomic_DNA"/>
</dbReference>
<dbReference type="Proteomes" id="UP000055024">
    <property type="component" value="Unassembled WGS sequence"/>
</dbReference>
<evidence type="ECO:0000313" key="2">
    <source>
        <dbReference type="Proteomes" id="UP000055024"/>
    </source>
</evidence>
<gene>
    <name evidence="1" type="ORF">T11_6036</name>
</gene>
<protein>
    <submittedName>
        <fullName evidence="1">Uncharacterized protein</fullName>
    </submittedName>
</protein>
<name>A0A0V1GQW3_9BILA</name>
<accession>A0A0V1GQW3</accession>